<evidence type="ECO:0000256" key="1">
    <source>
        <dbReference type="ARBA" id="ARBA00022527"/>
    </source>
</evidence>
<dbReference type="InterPro" id="IPR050267">
    <property type="entry name" value="Anti-sigma-factor_SerPK"/>
</dbReference>
<dbReference type="RefSeq" id="WP_011290624.1">
    <property type="nucleotide sequence ID" value="NC_007333.1"/>
</dbReference>
<keyword evidence="1" id="KW-0418">Kinase</keyword>
<dbReference type="CDD" id="cd16936">
    <property type="entry name" value="HATPase_RsbW-like"/>
    <property type="match status" value="1"/>
</dbReference>
<sequence length="147" mass="15851">MERRFQVALPRAAYTVPVLRSFLGCALHVHGVCPECQRDILVAASEACANVIDHGAPASDYQVSVSIEQACCVIRITHNGRHFTPTIAPPRPAPDSESGRGIFLMHALMDEVVFDVEPDGRTTVLLVKRLCLLPAAKRPLTPAVASG</sequence>
<feature type="domain" description="Histidine kinase/HSP90-like ATPase" evidence="2">
    <location>
        <begin position="15"/>
        <end position="124"/>
    </location>
</feature>
<dbReference type="PANTHER" id="PTHR35526:SF3">
    <property type="entry name" value="ANTI-SIGMA-F FACTOR RSBW"/>
    <property type="match status" value="1"/>
</dbReference>
<name>Q47TJ9_THEFY</name>
<reference evidence="3" key="1">
    <citation type="submission" date="2005-07" db="EMBL/GenBank/DDBJ databases">
        <title>Complete sequence of Thermobifida fusca YX.</title>
        <authorList>
            <consortium name="US DOE Joint Genome Institute"/>
            <person name="Copeland A."/>
            <person name="Lucas S."/>
            <person name="Lapidus A."/>
            <person name="Barry K."/>
            <person name="Detter J.C."/>
            <person name="Glavina T."/>
            <person name="Hammon N."/>
            <person name="Israni S."/>
            <person name="Pitluck S."/>
            <person name="Di Bartolo G."/>
            <person name="Chain P."/>
            <person name="Schmutz J."/>
            <person name="Larimer F."/>
            <person name="Land M."/>
            <person name="Lykidis A."/>
            <person name="Richardson P."/>
        </authorList>
    </citation>
    <scope>NUCLEOTIDE SEQUENCE</scope>
    <source>
        <strain evidence="3">YX</strain>
    </source>
</reference>
<dbReference type="AlphaFoldDB" id="Q47TJ9"/>
<dbReference type="eggNOG" id="COG2172">
    <property type="taxonomic scope" value="Bacteria"/>
</dbReference>
<dbReference type="PANTHER" id="PTHR35526">
    <property type="entry name" value="ANTI-SIGMA-F FACTOR RSBW-RELATED"/>
    <property type="match status" value="1"/>
</dbReference>
<dbReference type="InterPro" id="IPR036890">
    <property type="entry name" value="HATPase_C_sf"/>
</dbReference>
<keyword evidence="1" id="KW-0723">Serine/threonine-protein kinase</keyword>
<dbReference type="EMBL" id="CP000088">
    <property type="protein sequence ID" value="AAZ54215.1"/>
    <property type="molecule type" value="Genomic_DNA"/>
</dbReference>
<dbReference type="HOGENOM" id="CLU_090336_2_0_11"/>
<organism evidence="3">
    <name type="scientific">Thermobifida fusca (strain YX)</name>
    <dbReference type="NCBI Taxonomy" id="269800"/>
    <lineage>
        <taxon>Bacteria</taxon>
        <taxon>Bacillati</taxon>
        <taxon>Actinomycetota</taxon>
        <taxon>Actinomycetes</taxon>
        <taxon>Streptosporangiales</taxon>
        <taxon>Nocardiopsidaceae</taxon>
        <taxon>Thermobifida</taxon>
    </lineage>
</organism>
<protein>
    <recommendedName>
        <fullName evidence="2">Histidine kinase/HSP90-like ATPase domain-containing protein</fullName>
    </recommendedName>
</protein>
<dbReference type="OrthoDB" id="3185978at2"/>
<dbReference type="Pfam" id="PF13581">
    <property type="entry name" value="HATPase_c_2"/>
    <property type="match status" value="1"/>
</dbReference>
<dbReference type="InterPro" id="IPR003594">
    <property type="entry name" value="HATPase_dom"/>
</dbReference>
<dbReference type="GO" id="GO:0004674">
    <property type="term" value="F:protein serine/threonine kinase activity"/>
    <property type="evidence" value="ECO:0007669"/>
    <property type="project" value="UniProtKB-KW"/>
</dbReference>
<evidence type="ECO:0000313" key="3">
    <source>
        <dbReference type="EMBL" id="AAZ54215.1"/>
    </source>
</evidence>
<dbReference type="Gene3D" id="3.30.565.10">
    <property type="entry name" value="Histidine kinase-like ATPase, C-terminal domain"/>
    <property type="match status" value="1"/>
</dbReference>
<dbReference type="STRING" id="269800.Tfu_0177"/>
<gene>
    <name evidence="3" type="ordered locus">Tfu_0177</name>
</gene>
<evidence type="ECO:0000259" key="2">
    <source>
        <dbReference type="Pfam" id="PF13581"/>
    </source>
</evidence>
<keyword evidence="1" id="KW-0808">Transferase</keyword>
<dbReference type="KEGG" id="tfu:Tfu_0177"/>
<proteinExistence type="predicted"/>
<accession>Q47TJ9</accession>
<dbReference type="SUPFAM" id="SSF55874">
    <property type="entry name" value="ATPase domain of HSP90 chaperone/DNA topoisomerase II/histidine kinase"/>
    <property type="match status" value="1"/>
</dbReference>